<keyword evidence="13" id="KW-1133">Transmembrane helix</keyword>
<keyword evidence="2 12" id="KW-1003">Cell membrane</keyword>
<feature type="active site" description="Charge relay system; for autoendoproteolytic cleavage activity" evidence="12">
    <location>
        <position position="146"/>
    </location>
</feature>
<evidence type="ECO:0000256" key="1">
    <source>
        <dbReference type="ARBA" id="ARBA00005189"/>
    </source>
</evidence>
<feature type="transmembrane region" description="Helical" evidence="13">
    <location>
        <begin position="192"/>
        <end position="212"/>
    </location>
</feature>
<comment type="subunit">
    <text evidence="12">Heterodimer of a large membrane-associated beta subunit and a small pyruvoyl-containing alpha subunit.</text>
</comment>
<keyword evidence="10 12" id="KW-1208">Phospholipid metabolism</keyword>
<feature type="active site" description="Schiff-base intermediate with substrate; via pyruvic acid; for decarboxylase activity" evidence="12">
    <location>
        <position position="247"/>
    </location>
</feature>
<evidence type="ECO:0000256" key="3">
    <source>
        <dbReference type="ARBA" id="ARBA00022516"/>
    </source>
</evidence>
<protein>
    <recommendedName>
        <fullName evidence="12">Phosphatidylserine decarboxylase proenzyme</fullName>
        <ecNumber evidence="12">4.1.1.65</ecNumber>
    </recommendedName>
    <component>
        <recommendedName>
            <fullName evidence="12">Phosphatidylserine decarboxylase alpha chain</fullName>
        </recommendedName>
    </component>
    <component>
        <recommendedName>
            <fullName evidence="12">Phosphatidylserine decarboxylase beta chain</fullName>
        </recommendedName>
    </component>
</protein>
<feature type="site" description="Cleavage (non-hydrolytic); by autocatalysis" evidence="12">
    <location>
        <begin position="246"/>
        <end position="247"/>
    </location>
</feature>
<proteinExistence type="inferred from homology"/>
<comment type="similarity">
    <text evidence="12">Belongs to the phosphatidylserine decarboxylase family. PSD-B subfamily. Prokaryotic type I sub-subfamily.</text>
</comment>
<organism evidence="14 15">
    <name type="scientific">Legionella busanensis</name>
    <dbReference type="NCBI Taxonomy" id="190655"/>
    <lineage>
        <taxon>Bacteria</taxon>
        <taxon>Pseudomonadati</taxon>
        <taxon>Pseudomonadota</taxon>
        <taxon>Gammaproteobacteria</taxon>
        <taxon>Legionellales</taxon>
        <taxon>Legionellaceae</taxon>
        <taxon>Legionella</taxon>
    </lineage>
</organism>
<name>A0A378JIB9_9GAMM</name>
<evidence type="ECO:0000256" key="8">
    <source>
        <dbReference type="ARBA" id="ARBA00023209"/>
    </source>
</evidence>
<dbReference type="PANTHER" id="PTHR10067">
    <property type="entry name" value="PHOSPHATIDYLSERINE DECARBOXYLASE"/>
    <property type="match status" value="1"/>
</dbReference>
<comment type="pathway">
    <text evidence="12">Phospholipid metabolism; phosphatidylethanolamine biosynthesis; phosphatidylethanolamine from CDP-diacylglycerol: step 2/2.</text>
</comment>
<evidence type="ECO:0000313" key="14">
    <source>
        <dbReference type="EMBL" id="STX49969.1"/>
    </source>
</evidence>
<dbReference type="HAMAP" id="MF_00662">
    <property type="entry name" value="PS_decarb_PSD_B_type1"/>
    <property type="match status" value="1"/>
</dbReference>
<dbReference type="InterPro" id="IPR003817">
    <property type="entry name" value="PS_Dcarbxylase"/>
</dbReference>
<dbReference type="EMBL" id="UGOD01000001">
    <property type="protein sequence ID" value="STX49969.1"/>
    <property type="molecule type" value="Genomic_DNA"/>
</dbReference>
<keyword evidence="5 12" id="KW-0443">Lipid metabolism</keyword>
<feature type="modified residue" description="Pyruvic acid (Ser); by autocatalysis" evidence="12">
    <location>
        <position position="247"/>
    </location>
</feature>
<comment type="subcellular location">
    <subcellularLocation>
        <location evidence="12">Cell membrane</location>
        <topology evidence="12">Peripheral membrane protein</topology>
    </subcellularLocation>
</comment>
<evidence type="ECO:0000256" key="2">
    <source>
        <dbReference type="ARBA" id="ARBA00022475"/>
    </source>
</evidence>
<keyword evidence="4 12" id="KW-0210">Decarboxylase</keyword>
<dbReference type="InterPro" id="IPR033177">
    <property type="entry name" value="PSD-B"/>
</dbReference>
<evidence type="ECO:0000256" key="12">
    <source>
        <dbReference type="HAMAP-Rule" id="MF_00662"/>
    </source>
</evidence>
<comment type="catalytic activity">
    <reaction evidence="12">
        <text>a 1,2-diacyl-sn-glycero-3-phospho-L-serine + H(+) = a 1,2-diacyl-sn-glycero-3-phosphoethanolamine + CO2</text>
        <dbReference type="Rhea" id="RHEA:20828"/>
        <dbReference type="ChEBI" id="CHEBI:15378"/>
        <dbReference type="ChEBI" id="CHEBI:16526"/>
        <dbReference type="ChEBI" id="CHEBI:57262"/>
        <dbReference type="ChEBI" id="CHEBI:64612"/>
        <dbReference type="EC" id="4.1.1.65"/>
    </reaction>
</comment>
<dbReference type="GO" id="GO:0005886">
    <property type="term" value="C:plasma membrane"/>
    <property type="evidence" value="ECO:0007669"/>
    <property type="project" value="UniProtKB-SubCell"/>
</dbReference>
<comment type="PTM">
    <text evidence="12">Is synthesized initially as an inactive proenzyme. Formation of the active enzyme involves a self-maturation process in which the active site pyruvoyl group is generated from an internal serine residue via an autocatalytic post-translational modification. Two non-identical subunits are generated from the proenzyme in this reaction, and the pyruvate is formed at the N-terminus of the alpha chain, which is derived from the carboxyl end of the proenzyme. The autoendoproteolytic cleavage occurs by a canonical serine protease mechanism, in which the side chain hydroxyl group of the serine supplies its oxygen atom to form the C-terminus of the beta chain, while the remainder of the serine residue undergoes an oxidative deamination to produce ammonia and the pyruvoyl prosthetic group on the alpha chain. During this reaction, the Ser that is part of the protease active site of the proenzyme becomes the pyruvoyl prosthetic group, which constitutes an essential element of the active site of the mature decarboxylase.</text>
</comment>
<keyword evidence="7 12" id="KW-0865">Zymogen</keyword>
<keyword evidence="13" id="KW-0812">Transmembrane</keyword>
<feature type="active site" description="Charge relay system; for autoendoproteolytic cleavage activity" evidence="12">
    <location>
        <position position="89"/>
    </location>
</feature>
<feature type="chain" id="PRO_5023221321" description="Phosphatidylserine decarboxylase beta chain" evidence="12">
    <location>
        <begin position="1"/>
        <end position="246"/>
    </location>
</feature>
<comment type="function">
    <text evidence="12">Catalyzes the formation of phosphatidylethanolamine (PtdEtn) from phosphatidylserine (PtdSer).</text>
</comment>
<evidence type="ECO:0000313" key="15">
    <source>
        <dbReference type="Proteomes" id="UP000254794"/>
    </source>
</evidence>
<evidence type="ECO:0000256" key="7">
    <source>
        <dbReference type="ARBA" id="ARBA00023145"/>
    </source>
</evidence>
<keyword evidence="3 12" id="KW-0444">Lipid biosynthesis</keyword>
<gene>
    <name evidence="12 14" type="primary">psd</name>
    <name evidence="14" type="ORF">NCTC13316_00031</name>
</gene>
<dbReference type="GO" id="GO:0006646">
    <property type="term" value="P:phosphatidylethanolamine biosynthetic process"/>
    <property type="evidence" value="ECO:0007669"/>
    <property type="project" value="UniProtKB-UniRule"/>
</dbReference>
<keyword evidence="8 12" id="KW-0594">Phospholipid biosynthesis</keyword>
<evidence type="ECO:0000256" key="9">
    <source>
        <dbReference type="ARBA" id="ARBA00023239"/>
    </source>
</evidence>
<keyword evidence="11 12" id="KW-0670">Pyruvate</keyword>
<dbReference type="NCBIfam" id="TIGR00163">
    <property type="entry name" value="PS_decarb"/>
    <property type="match status" value="1"/>
</dbReference>
<dbReference type="RefSeq" id="WP_115329449.1">
    <property type="nucleotide sequence ID" value="NZ_CAAAHP010000003.1"/>
</dbReference>
<keyword evidence="9 12" id="KW-0456">Lyase</keyword>
<keyword evidence="6 12" id="KW-0472">Membrane</keyword>
<keyword evidence="15" id="KW-1185">Reference proteome</keyword>
<dbReference type="AlphaFoldDB" id="A0A378JIB9"/>
<dbReference type="GO" id="GO:0004609">
    <property type="term" value="F:phosphatidylserine decarboxylase activity"/>
    <property type="evidence" value="ECO:0007669"/>
    <property type="project" value="UniProtKB-UniRule"/>
</dbReference>
<dbReference type="UniPathway" id="UPA00558">
    <property type="reaction ID" value="UER00616"/>
</dbReference>
<evidence type="ECO:0000256" key="5">
    <source>
        <dbReference type="ARBA" id="ARBA00023098"/>
    </source>
</evidence>
<dbReference type="Proteomes" id="UP000254794">
    <property type="component" value="Unassembled WGS sequence"/>
</dbReference>
<evidence type="ECO:0000256" key="4">
    <source>
        <dbReference type="ARBA" id="ARBA00022793"/>
    </source>
</evidence>
<evidence type="ECO:0000256" key="10">
    <source>
        <dbReference type="ARBA" id="ARBA00023264"/>
    </source>
</evidence>
<evidence type="ECO:0000256" key="13">
    <source>
        <dbReference type="SAM" id="Phobius"/>
    </source>
</evidence>
<sequence length="283" mass="32033">MFTDYLKTLPQYFTPKHALTNFAGLLAGVKIPVVKNHLIRQFVQKYNIVMSDACEEDPFSYACFNDFFIRQLKPEKRPLAAADIVSPVDGIVSEVGRINKGQILQAKGRYYTVEEFLACDHKLSDQFIEGRFATLYLSPKDYHRVHMPLKATLLNMVYIPGKLFSVQPTTARVVRKLFARNERLVTFYETEVGLMAMVLVGATIVGAIGTSWHGELSRAKKHQHFDYRSHPKILNKGDEMGYFKLGSTVVLLFADGQKVHWLDTIKAGSIIQYGQALGQINKV</sequence>
<dbReference type="InterPro" id="IPR033178">
    <property type="entry name" value="PSD_type1_pro"/>
</dbReference>
<feature type="chain" id="PRO_5023221320" description="Phosphatidylserine decarboxylase alpha chain" evidence="12">
    <location>
        <begin position="247"/>
        <end position="283"/>
    </location>
</feature>
<reference evidence="14 15" key="1">
    <citation type="submission" date="2018-06" db="EMBL/GenBank/DDBJ databases">
        <authorList>
            <consortium name="Pathogen Informatics"/>
            <person name="Doyle S."/>
        </authorList>
    </citation>
    <scope>NUCLEOTIDE SEQUENCE [LARGE SCALE GENOMIC DNA]</scope>
    <source>
        <strain evidence="14 15">NCTC13316</strain>
    </source>
</reference>
<evidence type="ECO:0000256" key="11">
    <source>
        <dbReference type="ARBA" id="ARBA00023317"/>
    </source>
</evidence>
<dbReference type="OrthoDB" id="9802030at2"/>
<dbReference type="PANTHER" id="PTHR10067:SF6">
    <property type="entry name" value="PHOSPHATIDYLSERINE DECARBOXYLASE PROENZYME, MITOCHONDRIAL"/>
    <property type="match status" value="1"/>
</dbReference>
<dbReference type="EC" id="4.1.1.65" evidence="12"/>
<comment type="pathway">
    <text evidence="1">Lipid metabolism.</text>
</comment>
<evidence type="ECO:0000256" key="6">
    <source>
        <dbReference type="ARBA" id="ARBA00023136"/>
    </source>
</evidence>
<comment type="cofactor">
    <cofactor evidence="12">
        <name>pyruvate</name>
        <dbReference type="ChEBI" id="CHEBI:15361"/>
    </cofactor>
    <text evidence="12">Binds 1 pyruvoyl group covalently per subunit.</text>
</comment>
<feature type="active site" description="Charge relay system; for autoendoproteolytic cleavage activity" evidence="12">
    <location>
        <position position="247"/>
    </location>
</feature>
<dbReference type="Pfam" id="PF02666">
    <property type="entry name" value="PS_Dcarbxylase"/>
    <property type="match status" value="1"/>
</dbReference>
<accession>A0A378JIB9</accession>